<dbReference type="GO" id="GO:0045944">
    <property type="term" value="P:positive regulation of transcription by RNA polymerase II"/>
    <property type="evidence" value="ECO:0007669"/>
    <property type="project" value="TreeGrafter"/>
</dbReference>
<dbReference type="eggNOG" id="ENOG502QRH3">
    <property type="taxonomic scope" value="Eukaryota"/>
</dbReference>
<accession>W9ZFW4</accession>
<evidence type="ECO:0008006" key="6">
    <source>
        <dbReference type="Google" id="ProtNLM"/>
    </source>
</evidence>
<dbReference type="EMBL" id="AMWN01000002">
    <property type="protein sequence ID" value="EXJ93374.1"/>
    <property type="molecule type" value="Genomic_DNA"/>
</dbReference>
<dbReference type="GO" id="GO:0000976">
    <property type="term" value="F:transcription cis-regulatory region binding"/>
    <property type="evidence" value="ECO:0007669"/>
    <property type="project" value="TreeGrafter"/>
</dbReference>
<organism evidence="4 5">
    <name type="scientific">Capronia coronata CBS 617.96</name>
    <dbReference type="NCBI Taxonomy" id="1182541"/>
    <lineage>
        <taxon>Eukaryota</taxon>
        <taxon>Fungi</taxon>
        <taxon>Dikarya</taxon>
        <taxon>Ascomycota</taxon>
        <taxon>Pezizomycotina</taxon>
        <taxon>Eurotiomycetes</taxon>
        <taxon>Chaetothyriomycetidae</taxon>
        <taxon>Chaetothyriales</taxon>
        <taxon>Herpotrichiellaceae</taxon>
        <taxon>Capronia</taxon>
    </lineage>
</organism>
<dbReference type="AlphaFoldDB" id="W9ZFW4"/>
<dbReference type="STRING" id="1182541.W9ZFW4"/>
<evidence type="ECO:0000313" key="5">
    <source>
        <dbReference type="Proteomes" id="UP000019484"/>
    </source>
</evidence>
<dbReference type="PANTHER" id="PTHR37534:SF4">
    <property type="entry name" value="ZN(II)2CYS6 TRANSCRIPTION FACTOR (EUROFUNG)"/>
    <property type="match status" value="1"/>
</dbReference>
<protein>
    <recommendedName>
        <fullName evidence="6">Zn(2)-C6 fungal-type domain-containing protein</fullName>
    </recommendedName>
</protein>
<gene>
    <name evidence="4" type="ORF">A1O1_01766</name>
</gene>
<dbReference type="InterPro" id="IPR021858">
    <property type="entry name" value="Fun_TF"/>
</dbReference>
<comment type="caution">
    <text evidence="4">The sequence shown here is derived from an EMBL/GenBank/DDBJ whole genome shotgun (WGS) entry which is preliminary data.</text>
</comment>
<keyword evidence="2" id="KW-0539">Nucleus</keyword>
<proteinExistence type="predicted"/>
<dbReference type="GO" id="GO:0003700">
    <property type="term" value="F:DNA-binding transcription factor activity"/>
    <property type="evidence" value="ECO:0007669"/>
    <property type="project" value="TreeGrafter"/>
</dbReference>
<evidence type="ECO:0000256" key="1">
    <source>
        <dbReference type="ARBA" id="ARBA00004123"/>
    </source>
</evidence>
<feature type="region of interest" description="Disordered" evidence="3">
    <location>
        <begin position="1"/>
        <end position="32"/>
    </location>
</feature>
<dbReference type="GeneID" id="19156667"/>
<comment type="subcellular location">
    <subcellularLocation>
        <location evidence="1">Nucleus</location>
    </subcellularLocation>
</comment>
<evidence type="ECO:0000256" key="3">
    <source>
        <dbReference type="SAM" id="MobiDB-lite"/>
    </source>
</evidence>
<dbReference type="RefSeq" id="XP_007720868.1">
    <property type="nucleotide sequence ID" value="XM_007722678.1"/>
</dbReference>
<evidence type="ECO:0000256" key="2">
    <source>
        <dbReference type="ARBA" id="ARBA00023242"/>
    </source>
</evidence>
<dbReference type="Pfam" id="PF11951">
    <property type="entry name" value="Fungal_trans_2"/>
    <property type="match status" value="1"/>
</dbReference>
<keyword evidence="5" id="KW-1185">Reference proteome</keyword>
<dbReference type="CDD" id="cd12148">
    <property type="entry name" value="fungal_TF_MHR"/>
    <property type="match status" value="1"/>
</dbReference>
<name>W9ZFW4_9EURO</name>
<reference evidence="4 5" key="1">
    <citation type="submission" date="2013-03" db="EMBL/GenBank/DDBJ databases">
        <title>The Genome Sequence of Capronia coronata CBS 617.96.</title>
        <authorList>
            <consortium name="The Broad Institute Genomics Platform"/>
            <person name="Cuomo C."/>
            <person name="de Hoog S."/>
            <person name="Gorbushina A."/>
            <person name="Walker B."/>
            <person name="Young S.K."/>
            <person name="Zeng Q."/>
            <person name="Gargeya S."/>
            <person name="Fitzgerald M."/>
            <person name="Haas B."/>
            <person name="Abouelleil A."/>
            <person name="Allen A.W."/>
            <person name="Alvarado L."/>
            <person name="Arachchi H.M."/>
            <person name="Berlin A.M."/>
            <person name="Chapman S.B."/>
            <person name="Gainer-Dewar J."/>
            <person name="Goldberg J."/>
            <person name="Griggs A."/>
            <person name="Gujja S."/>
            <person name="Hansen M."/>
            <person name="Howarth C."/>
            <person name="Imamovic A."/>
            <person name="Ireland A."/>
            <person name="Larimer J."/>
            <person name="McCowan C."/>
            <person name="Murphy C."/>
            <person name="Pearson M."/>
            <person name="Poon T.W."/>
            <person name="Priest M."/>
            <person name="Roberts A."/>
            <person name="Saif S."/>
            <person name="Shea T."/>
            <person name="Sisk P."/>
            <person name="Sykes S."/>
            <person name="Wortman J."/>
            <person name="Nusbaum C."/>
            <person name="Birren B."/>
        </authorList>
    </citation>
    <scope>NUCLEOTIDE SEQUENCE [LARGE SCALE GENOMIC DNA]</scope>
    <source>
        <strain evidence="4 5">CBS 617.96</strain>
    </source>
</reference>
<dbReference type="Proteomes" id="UP000019484">
    <property type="component" value="Unassembled WGS sequence"/>
</dbReference>
<feature type="compositionally biased region" description="Polar residues" evidence="3">
    <location>
        <begin position="1"/>
        <end position="10"/>
    </location>
</feature>
<sequence>MSAVLGSSQKRGWCRKGLNLTDGLPGNESKPTCSNCRKTGERCQWGRPLSFLPQNAFTVDENSRSTRLSIGKPTEGHKKTARPVVEETETQGSTPHVTTNGSRSNGGGSHDGDRPSTEEVHENGCVGQHELEAFEPQSPVATGLENLPALYSAFHADVSPSPGLPIESPSLHDNLIDGATETQHVSLQGSATVPLGQFTPSGQSCSVLKGVDFEPRMGDDHGATLPREDVDFQLSPDMLTDDGIFLPGSRYQALHNTLRNHVFITARSAQPSREASPGFDRPGEHVHPRSFPSTFRFANSAGAEEISGTNIKLTPHQEFILWNNWVVEISAWLDKFDAREHFRHTLPIMAKTCSHLRFSMLALSARQLERKNGSLPASMSLALYQEAIHKLLPELNTKDVTVVASCVVLCVLEMLSCSPKAWRRHLDGCASLIRAMNIRGDSGGVEQALFWCFARMDVCGGLISNERTLIPIDEWMSNMSFESDCAAFRARTPDVFEEHATYSCYLVARVLHFLFGSPKIRDSPLEVYGKYQPNYADKWVELFDCLEAWYACRPPEMQALVSLNPGILHDGTSSPFPTVLFGNGAAVSGNQLHHTAALLMLQHIPKNVPKKSRSILWHARQICAISISNSHHGCWTNSVQPLWLAGQVMSHPAEHRAIVDIYERIEKETGWGATWRADDLKQHWGDLDE</sequence>
<feature type="compositionally biased region" description="Basic and acidic residues" evidence="3">
    <location>
        <begin position="110"/>
        <end position="122"/>
    </location>
</feature>
<feature type="compositionally biased region" description="Polar residues" evidence="3">
    <location>
        <begin position="90"/>
        <end position="99"/>
    </location>
</feature>
<dbReference type="GO" id="GO:0005634">
    <property type="term" value="C:nucleus"/>
    <property type="evidence" value="ECO:0007669"/>
    <property type="project" value="UniProtKB-SubCell"/>
</dbReference>
<dbReference type="PANTHER" id="PTHR37534">
    <property type="entry name" value="TRANSCRIPTIONAL ACTIVATOR PROTEIN UGA3"/>
    <property type="match status" value="1"/>
</dbReference>
<dbReference type="OrthoDB" id="415590at2759"/>
<evidence type="ECO:0000313" key="4">
    <source>
        <dbReference type="EMBL" id="EXJ93374.1"/>
    </source>
</evidence>
<dbReference type="HOGENOM" id="CLU_008719_5_1_1"/>
<feature type="region of interest" description="Disordered" evidence="3">
    <location>
        <begin position="61"/>
        <end position="122"/>
    </location>
</feature>